<organism evidence="1 2">
    <name type="scientific">Saccharolobus islandicus (strain Y.G.57.14 / Yellowstone #1)</name>
    <name type="common">Sulfolobus islandicus</name>
    <dbReference type="NCBI Taxonomy" id="439386"/>
    <lineage>
        <taxon>Archaea</taxon>
        <taxon>Thermoproteota</taxon>
        <taxon>Thermoprotei</taxon>
        <taxon>Sulfolobales</taxon>
        <taxon>Sulfolobaceae</taxon>
        <taxon>Saccharolobus</taxon>
    </lineage>
</organism>
<protein>
    <submittedName>
        <fullName evidence="1">Uncharacterized protein</fullName>
    </submittedName>
</protein>
<dbReference type="KEGG" id="siy:YG5714_0418"/>
<accession>C3NA25</accession>
<proteinExistence type="predicted"/>
<dbReference type="AlphaFoldDB" id="C3NA25"/>
<dbReference type="HOGENOM" id="CLU_135437_0_0_2"/>
<gene>
    <name evidence="1" type="ordered locus">YG5714_0418</name>
</gene>
<evidence type="ECO:0000313" key="2">
    <source>
        <dbReference type="Proteomes" id="UP000002308"/>
    </source>
</evidence>
<dbReference type="EMBL" id="CP001403">
    <property type="protein sequence ID" value="ACP44709.1"/>
    <property type="molecule type" value="Genomic_DNA"/>
</dbReference>
<name>C3NA25_SACI7</name>
<sequence length="167" mass="18804">MFQLSTHPYPPSMTTSSPYRNFTQKHKFGYFFINLMSNRVLAHGVRAVFPVSFESVVNVVRGYDSASNIYFTVLDKSPRTAVALGQKFYFRTSHYLCCMTLVIERGSETEVRIIAHSGLKLSALTDYGASANYALDVLDHLSKSLGVNPRDVVEVDYMDVTKSQLLE</sequence>
<evidence type="ECO:0000313" key="1">
    <source>
        <dbReference type="EMBL" id="ACP44709.1"/>
    </source>
</evidence>
<reference evidence="1 2" key="1">
    <citation type="journal article" date="2009" name="Proc. Natl. Acad. Sci. U.S.A.">
        <title>Biogeography of the Sulfolobus islandicus pan-genome.</title>
        <authorList>
            <person name="Reno M.L."/>
            <person name="Held N.L."/>
            <person name="Fields C.J."/>
            <person name="Burke P.V."/>
            <person name="Whitaker R.J."/>
        </authorList>
    </citation>
    <scope>NUCLEOTIDE SEQUENCE [LARGE SCALE GENOMIC DNA]</scope>
    <source>
        <strain evidence="2">Y.G.57.14 / Yellowstone #1</strain>
    </source>
</reference>
<dbReference type="Proteomes" id="UP000002308">
    <property type="component" value="Chromosome"/>
</dbReference>